<organism evidence="2">
    <name type="scientific">uncultured Acidimicrobiales bacterium</name>
    <dbReference type="NCBI Taxonomy" id="310071"/>
    <lineage>
        <taxon>Bacteria</taxon>
        <taxon>Bacillati</taxon>
        <taxon>Actinomycetota</taxon>
        <taxon>Acidimicrobiia</taxon>
        <taxon>Acidimicrobiales</taxon>
        <taxon>environmental samples</taxon>
    </lineage>
</organism>
<dbReference type="PANTHER" id="PTHR43717:SF1">
    <property type="entry name" value="ANAEROBIC NITRIC OXIDE REDUCTASE FLAVORUBREDOXIN"/>
    <property type="match status" value="1"/>
</dbReference>
<reference evidence="2" key="1">
    <citation type="submission" date="2020-02" db="EMBL/GenBank/DDBJ databases">
        <authorList>
            <person name="Meier V. D."/>
        </authorList>
    </citation>
    <scope>NUCLEOTIDE SEQUENCE</scope>
    <source>
        <strain evidence="2">AVDCRST_MAG10</strain>
    </source>
</reference>
<dbReference type="InterPro" id="IPR001279">
    <property type="entry name" value="Metallo-B-lactamas"/>
</dbReference>
<dbReference type="Gene3D" id="3.60.15.10">
    <property type="entry name" value="Ribonuclease Z/Hydroxyacylglutathione hydrolase-like"/>
    <property type="match status" value="1"/>
</dbReference>
<dbReference type="EMBL" id="CADCTB010000193">
    <property type="protein sequence ID" value="CAA9268957.1"/>
    <property type="molecule type" value="Genomic_DNA"/>
</dbReference>
<dbReference type="InterPro" id="IPR036866">
    <property type="entry name" value="RibonucZ/Hydroxyglut_hydro"/>
</dbReference>
<name>A0A6J4J441_9ACTN</name>
<accession>A0A6J4J441</accession>
<evidence type="ECO:0000259" key="1">
    <source>
        <dbReference type="SMART" id="SM00849"/>
    </source>
</evidence>
<sequence length="290" mass="31737">MPTTRLPAVRADAMPAQPPAVHHPPLQIAPEAFLIQQLHGEGMAPVAVNVNSLVIRGAEPVIVDTGAPNNREQWLTDVFSIVDPLDVRWIFLSHDDVDHYGNLEQVLEACPNAVFVTSFFIGERMGVLLDNPLPRFRWINDGDVLDVGDRLLVAARPPVYDNPTTRGLFDASTGVYWASDAFATPVPSFVENVDELDPGFWAEGFAQFQGMLSPWLSIVDNERWYAQDVAKLVDDPDLRIITGAHTPPITGAKVGEALELMSRMPAMGPVRLPEQADLDGMLAAMNAKVA</sequence>
<gene>
    <name evidence="2" type="ORF">AVDCRST_MAG10-3209</name>
</gene>
<protein>
    <recommendedName>
        <fullName evidence="1">Metallo-beta-lactamase domain-containing protein</fullName>
    </recommendedName>
</protein>
<feature type="domain" description="Metallo-beta-lactamase" evidence="1">
    <location>
        <begin position="49"/>
        <end position="218"/>
    </location>
</feature>
<dbReference type="PANTHER" id="PTHR43717">
    <property type="entry name" value="ANAEROBIC NITRIC OXIDE REDUCTASE FLAVORUBREDOXIN"/>
    <property type="match status" value="1"/>
</dbReference>
<evidence type="ECO:0000313" key="2">
    <source>
        <dbReference type="EMBL" id="CAA9268957.1"/>
    </source>
</evidence>
<proteinExistence type="predicted"/>
<dbReference type="SUPFAM" id="SSF56281">
    <property type="entry name" value="Metallo-hydrolase/oxidoreductase"/>
    <property type="match status" value="1"/>
</dbReference>
<dbReference type="AlphaFoldDB" id="A0A6J4J441"/>
<dbReference type="SMART" id="SM00849">
    <property type="entry name" value="Lactamase_B"/>
    <property type="match status" value="1"/>
</dbReference>
<dbReference type="Pfam" id="PF00753">
    <property type="entry name" value="Lactamase_B"/>
    <property type="match status" value="1"/>
</dbReference>